<dbReference type="PANTHER" id="PTHR43265:SF1">
    <property type="entry name" value="ESTERASE ESTD"/>
    <property type="match status" value="1"/>
</dbReference>
<keyword evidence="4" id="KW-1185">Reference proteome</keyword>
<reference evidence="3 4" key="1">
    <citation type="submission" date="2018-05" db="EMBL/GenBank/DDBJ databases">
        <title>Lujinxingia marina gen. nov. sp. nov., a new facultative anaerobic member of the class Deltaproteobacteria, and proposal of Lujinxingaceae fam. nov.</title>
        <authorList>
            <person name="Li C.-M."/>
        </authorList>
    </citation>
    <scope>NUCLEOTIDE SEQUENCE [LARGE SCALE GENOMIC DNA]</scope>
    <source>
        <strain evidence="3 4">B210</strain>
    </source>
</reference>
<evidence type="ECO:0000313" key="3">
    <source>
        <dbReference type="EMBL" id="RAL22416.1"/>
    </source>
</evidence>
<feature type="signal peptide" evidence="1">
    <location>
        <begin position="1"/>
        <end position="30"/>
    </location>
</feature>
<feature type="chain" id="PRO_5016261372" evidence="1">
    <location>
        <begin position="31"/>
        <end position="370"/>
    </location>
</feature>
<dbReference type="AlphaFoldDB" id="A0A328C5Z0"/>
<feature type="domain" description="Serine aminopeptidase S33" evidence="2">
    <location>
        <begin position="106"/>
        <end position="329"/>
    </location>
</feature>
<proteinExistence type="predicted"/>
<dbReference type="PROSITE" id="PS51257">
    <property type="entry name" value="PROKAR_LIPOPROTEIN"/>
    <property type="match status" value="1"/>
</dbReference>
<dbReference type="OrthoDB" id="1412847at2"/>
<evidence type="ECO:0000256" key="1">
    <source>
        <dbReference type="SAM" id="SignalP"/>
    </source>
</evidence>
<dbReference type="RefSeq" id="WP_111729987.1">
    <property type="nucleotide sequence ID" value="NZ_QHKO01000004.1"/>
</dbReference>
<evidence type="ECO:0000259" key="2">
    <source>
        <dbReference type="Pfam" id="PF12146"/>
    </source>
</evidence>
<organism evidence="3 4">
    <name type="scientific">Lujinxingia litoralis</name>
    <dbReference type="NCBI Taxonomy" id="2211119"/>
    <lineage>
        <taxon>Bacteria</taxon>
        <taxon>Deltaproteobacteria</taxon>
        <taxon>Bradymonadales</taxon>
        <taxon>Lujinxingiaceae</taxon>
        <taxon>Lujinxingia</taxon>
    </lineage>
</organism>
<dbReference type="Proteomes" id="UP000249169">
    <property type="component" value="Unassembled WGS sequence"/>
</dbReference>
<dbReference type="PANTHER" id="PTHR43265">
    <property type="entry name" value="ESTERASE ESTD"/>
    <property type="match status" value="1"/>
</dbReference>
<dbReference type="Gene3D" id="3.40.50.1820">
    <property type="entry name" value="alpha/beta hydrolase"/>
    <property type="match status" value="1"/>
</dbReference>
<keyword evidence="3" id="KW-0378">Hydrolase</keyword>
<dbReference type="SUPFAM" id="SSF53474">
    <property type="entry name" value="alpha/beta-Hydrolases"/>
    <property type="match status" value="1"/>
</dbReference>
<dbReference type="InterPro" id="IPR053145">
    <property type="entry name" value="AB_hydrolase_Est10"/>
</dbReference>
<dbReference type="Pfam" id="PF12146">
    <property type="entry name" value="Hydrolase_4"/>
    <property type="match status" value="1"/>
</dbReference>
<dbReference type="InterPro" id="IPR029058">
    <property type="entry name" value="AB_hydrolase_fold"/>
</dbReference>
<sequence length="370" mass="38910">MRREKLKQGALIVALGALVGCASGAGPQVAADEASVEASREEGQVYEVRSEEVSFEAAGTQVHGTLVLPVVERPVAALVLVAGSGPTDRNWESPLLPGENGSARLLAEALAERGVASLRYDKRATGQTALPGALSWSDYQEELAGAAAVLAGREEVDAGRVFIAGHSEGGAHALRAVEEGRVAPAGLILLSSSGRSLGELIQWQLEAQLLDAGVEASRVRAQLGRLDQALRTIAAGQRVRAAQVSPYPGVVQLVQALQAEEGRAFSAEILLWEPTAALAGLDASMPVLVLSGERDLQVDPQLDARALAEAARGAGLDVTLSLIPLADHVLKAQETPREELTAQHALLYNEASRRLDPQVVDALLDWIEAR</sequence>
<comment type="caution">
    <text evidence="3">The sequence shown here is derived from an EMBL/GenBank/DDBJ whole genome shotgun (WGS) entry which is preliminary data.</text>
</comment>
<evidence type="ECO:0000313" key="4">
    <source>
        <dbReference type="Proteomes" id="UP000249169"/>
    </source>
</evidence>
<dbReference type="GO" id="GO:0052689">
    <property type="term" value="F:carboxylic ester hydrolase activity"/>
    <property type="evidence" value="ECO:0007669"/>
    <property type="project" value="TreeGrafter"/>
</dbReference>
<protein>
    <submittedName>
        <fullName evidence="3">Alpha/beta hydrolase</fullName>
    </submittedName>
</protein>
<dbReference type="EMBL" id="QHKO01000004">
    <property type="protein sequence ID" value="RAL22416.1"/>
    <property type="molecule type" value="Genomic_DNA"/>
</dbReference>
<keyword evidence="1" id="KW-0732">Signal</keyword>
<gene>
    <name evidence="3" type="ORF">DL240_11250</name>
</gene>
<dbReference type="InterPro" id="IPR022742">
    <property type="entry name" value="Hydrolase_4"/>
</dbReference>
<name>A0A328C5Z0_9DELT</name>
<accession>A0A328C5Z0</accession>